<evidence type="ECO:0000256" key="1">
    <source>
        <dbReference type="SAM" id="MobiDB-lite"/>
    </source>
</evidence>
<name>A0A9X4QL34_9BACL</name>
<accession>A0A9X4QL34</accession>
<comment type="caution">
    <text evidence="2">The sequence shown here is derived from an EMBL/GenBank/DDBJ whole genome shotgun (WGS) entry which is preliminary data.</text>
</comment>
<reference evidence="2 3" key="1">
    <citation type="submission" date="2022-10" db="EMBL/GenBank/DDBJ databases">
        <title>Comparative genomic analysis of Cohnella hashimotonis sp. nov., isolated from the International Space Station.</title>
        <authorList>
            <person name="Simpson A."/>
            <person name="Venkateswaran K."/>
        </authorList>
    </citation>
    <scope>NUCLEOTIDE SEQUENCE [LARGE SCALE GENOMIC DNA]</scope>
    <source>
        <strain evidence="2 3">DSM 18997</strain>
    </source>
</reference>
<proteinExistence type="predicted"/>
<protein>
    <submittedName>
        <fullName evidence="2">Uncharacterized protein</fullName>
    </submittedName>
</protein>
<sequence>MPSKGEELPANILYDAVAVNNRERDRTLPQQIDPIGIDGARDRSRALTLATKQYEKDGGGTERQRRNDGRRERSRAPMIHDAPPLSLWKIDRLRLSIGFIIVQTFQSYSIIP</sequence>
<feature type="region of interest" description="Disordered" evidence="1">
    <location>
        <begin position="51"/>
        <end position="78"/>
    </location>
</feature>
<keyword evidence="3" id="KW-1185">Reference proteome</keyword>
<organism evidence="2 3">
    <name type="scientific">Cohnella ginsengisoli</name>
    <dbReference type="NCBI Taxonomy" id="425004"/>
    <lineage>
        <taxon>Bacteria</taxon>
        <taxon>Bacillati</taxon>
        <taxon>Bacillota</taxon>
        <taxon>Bacilli</taxon>
        <taxon>Bacillales</taxon>
        <taxon>Paenibacillaceae</taxon>
        <taxon>Cohnella</taxon>
    </lineage>
</organism>
<evidence type="ECO:0000313" key="2">
    <source>
        <dbReference type="EMBL" id="MDG0790279.1"/>
    </source>
</evidence>
<evidence type="ECO:0000313" key="3">
    <source>
        <dbReference type="Proteomes" id="UP001153387"/>
    </source>
</evidence>
<feature type="compositionally biased region" description="Basic and acidic residues" evidence="1">
    <location>
        <begin position="53"/>
        <end position="75"/>
    </location>
</feature>
<dbReference type="AlphaFoldDB" id="A0A9X4QL34"/>
<dbReference type="Proteomes" id="UP001153387">
    <property type="component" value="Unassembled WGS sequence"/>
</dbReference>
<dbReference type="RefSeq" id="WP_277564129.1">
    <property type="nucleotide sequence ID" value="NZ_JAPDHZ010000002.1"/>
</dbReference>
<gene>
    <name evidence="2" type="ORF">OMP38_05010</name>
</gene>
<dbReference type="EMBL" id="JAPDHZ010000002">
    <property type="protein sequence ID" value="MDG0790279.1"/>
    <property type="molecule type" value="Genomic_DNA"/>
</dbReference>